<evidence type="ECO:0000256" key="1">
    <source>
        <dbReference type="SAM" id="MobiDB-lite"/>
    </source>
</evidence>
<evidence type="ECO:0000313" key="3">
    <source>
        <dbReference type="Proteomes" id="UP001085076"/>
    </source>
</evidence>
<sequence length="201" mass="23277">MYCLLVIANSYKSLGILGISVKLRKKIKKIQLFNQFSSFHCQNSKFKISSFTRRGKRSKDRSPGKDLSSLKLRLSIDHHRSRRRRRRGRAGRRGTYPVILRRQPLLAPSQEPRSSVLPAEHHRRPLLRPPESRVNEGDAEDGEGEADEREDDRRKRDQGQRRQRPRPPTLADGGRRVVVHAITFRYCVPSSTLFSPLLLLH</sequence>
<dbReference type="AlphaFoldDB" id="A0A9D5CHR5"/>
<keyword evidence="3" id="KW-1185">Reference proteome</keyword>
<feature type="compositionally biased region" description="Acidic residues" evidence="1">
    <location>
        <begin position="137"/>
        <end position="150"/>
    </location>
</feature>
<comment type="caution">
    <text evidence="2">The sequence shown here is derived from an EMBL/GenBank/DDBJ whole genome shotgun (WGS) entry which is preliminary data.</text>
</comment>
<name>A0A9D5CHR5_9LILI</name>
<feature type="region of interest" description="Disordered" evidence="1">
    <location>
        <begin position="50"/>
        <end position="172"/>
    </location>
</feature>
<evidence type="ECO:0000313" key="2">
    <source>
        <dbReference type="EMBL" id="KAJ0973220.1"/>
    </source>
</evidence>
<organism evidence="2 3">
    <name type="scientific">Dioscorea zingiberensis</name>
    <dbReference type="NCBI Taxonomy" id="325984"/>
    <lineage>
        <taxon>Eukaryota</taxon>
        <taxon>Viridiplantae</taxon>
        <taxon>Streptophyta</taxon>
        <taxon>Embryophyta</taxon>
        <taxon>Tracheophyta</taxon>
        <taxon>Spermatophyta</taxon>
        <taxon>Magnoliopsida</taxon>
        <taxon>Liliopsida</taxon>
        <taxon>Dioscoreales</taxon>
        <taxon>Dioscoreaceae</taxon>
        <taxon>Dioscorea</taxon>
    </lineage>
</organism>
<accession>A0A9D5CHR5</accession>
<protein>
    <submittedName>
        <fullName evidence="2">Uncharacterized protein</fullName>
    </submittedName>
</protein>
<dbReference type="Proteomes" id="UP001085076">
    <property type="component" value="Miscellaneous, Linkage group lg05"/>
</dbReference>
<gene>
    <name evidence="2" type="ORF">J5N97_021179</name>
</gene>
<feature type="compositionally biased region" description="Basic residues" evidence="1">
    <location>
        <begin position="79"/>
        <end position="92"/>
    </location>
</feature>
<reference evidence="2" key="1">
    <citation type="submission" date="2021-03" db="EMBL/GenBank/DDBJ databases">
        <authorList>
            <person name="Li Z."/>
            <person name="Yang C."/>
        </authorList>
    </citation>
    <scope>NUCLEOTIDE SEQUENCE</scope>
    <source>
        <strain evidence="2">Dzin_1.0</strain>
        <tissue evidence="2">Leaf</tissue>
    </source>
</reference>
<dbReference type="EMBL" id="JAGGNH010000005">
    <property type="protein sequence ID" value="KAJ0973220.1"/>
    <property type="molecule type" value="Genomic_DNA"/>
</dbReference>
<reference evidence="2" key="2">
    <citation type="journal article" date="2022" name="Hortic Res">
        <title>The genome of Dioscorea zingiberensis sheds light on the biosynthesis, origin and evolution of the medicinally important diosgenin saponins.</title>
        <authorList>
            <person name="Li Y."/>
            <person name="Tan C."/>
            <person name="Li Z."/>
            <person name="Guo J."/>
            <person name="Li S."/>
            <person name="Chen X."/>
            <person name="Wang C."/>
            <person name="Dai X."/>
            <person name="Yang H."/>
            <person name="Song W."/>
            <person name="Hou L."/>
            <person name="Xu J."/>
            <person name="Tong Z."/>
            <person name="Xu A."/>
            <person name="Yuan X."/>
            <person name="Wang W."/>
            <person name="Yang Q."/>
            <person name="Chen L."/>
            <person name="Sun Z."/>
            <person name="Wang K."/>
            <person name="Pan B."/>
            <person name="Chen J."/>
            <person name="Bao Y."/>
            <person name="Liu F."/>
            <person name="Qi X."/>
            <person name="Gang D.R."/>
            <person name="Wen J."/>
            <person name="Li J."/>
        </authorList>
    </citation>
    <scope>NUCLEOTIDE SEQUENCE</scope>
    <source>
        <strain evidence="2">Dzin_1.0</strain>
    </source>
</reference>
<feature type="compositionally biased region" description="Basic and acidic residues" evidence="1">
    <location>
        <begin position="151"/>
        <end position="160"/>
    </location>
</feature>
<proteinExistence type="predicted"/>